<proteinExistence type="inferred from homology"/>
<feature type="binding site" evidence="7">
    <location>
        <position position="126"/>
    </location>
    <ligand>
        <name>[2Fe-2S] cluster</name>
        <dbReference type="ChEBI" id="CHEBI:190135"/>
    </ligand>
</feature>
<evidence type="ECO:0000256" key="1">
    <source>
        <dbReference type="ARBA" id="ARBA00010643"/>
    </source>
</evidence>
<dbReference type="SUPFAM" id="SSF52833">
    <property type="entry name" value="Thioredoxin-like"/>
    <property type="match status" value="1"/>
</dbReference>
<dbReference type="CDD" id="cd03064">
    <property type="entry name" value="TRX_Fd_NuoE"/>
    <property type="match status" value="1"/>
</dbReference>
<dbReference type="InterPro" id="IPR042128">
    <property type="entry name" value="NuoE_dom"/>
</dbReference>
<feature type="binding site" evidence="7">
    <location>
        <position position="81"/>
    </location>
    <ligand>
        <name>[2Fe-2S] cluster</name>
        <dbReference type="ChEBI" id="CHEBI:190135"/>
    </ligand>
</feature>
<accession>A0A2T4J874</accession>
<dbReference type="RefSeq" id="WP_107673517.1">
    <property type="nucleotide sequence ID" value="NZ_PZKE01000009.1"/>
</dbReference>
<dbReference type="InterPro" id="IPR041921">
    <property type="entry name" value="NuoE_N"/>
</dbReference>
<dbReference type="Pfam" id="PF01257">
    <property type="entry name" value="2Fe-2S_thioredx"/>
    <property type="match status" value="1"/>
</dbReference>
<evidence type="ECO:0000256" key="6">
    <source>
        <dbReference type="ARBA" id="ARBA00034078"/>
    </source>
</evidence>
<evidence type="ECO:0000313" key="9">
    <source>
        <dbReference type="Proteomes" id="UP000241362"/>
    </source>
</evidence>
<keyword evidence="2 7" id="KW-0001">2Fe-2S</keyword>
<dbReference type="EMBL" id="PZKE01000009">
    <property type="protein sequence ID" value="PTE14091.1"/>
    <property type="molecule type" value="Genomic_DNA"/>
</dbReference>
<dbReference type="AlphaFoldDB" id="A0A2T4J874"/>
<dbReference type="PANTHER" id="PTHR10371:SF3">
    <property type="entry name" value="NADH DEHYDROGENASE [UBIQUINONE] FLAVOPROTEIN 2, MITOCHONDRIAL"/>
    <property type="match status" value="1"/>
</dbReference>
<reference evidence="8 9" key="1">
    <citation type="submission" date="2018-03" db="EMBL/GenBank/DDBJ databases">
        <title>Rhodobacter blasticus.</title>
        <authorList>
            <person name="Meyer T.E."/>
            <person name="Miller S."/>
            <person name="Lodha T."/>
            <person name="Gandham S."/>
            <person name="Chintalapati S."/>
            <person name="Chintalapati V.R."/>
        </authorList>
    </citation>
    <scope>NUCLEOTIDE SEQUENCE [LARGE SCALE GENOMIC DNA]</scope>
    <source>
        <strain evidence="8 9">DSM 2131</strain>
    </source>
</reference>
<dbReference type="PIRSF" id="PIRSF000216">
    <property type="entry name" value="NADH_DH_24kDa"/>
    <property type="match status" value="1"/>
</dbReference>
<sequence>MTLPADLETRIRHLVAHEGGPRAAMLETLRSVQAAEGWVSDERLAQVAAVLGVTPAELDGVASFYSLIFRRPVGRTVILLCDGASCGLNGADAIRDAIRDRLGIGYGQTTPDGRFTLINSACVGGCDRAPAAVVGPDRTLVGPLTPALLEELIGGAP</sequence>
<dbReference type="GO" id="GO:0046872">
    <property type="term" value="F:metal ion binding"/>
    <property type="evidence" value="ECO:0007669"/>
    <property type="project" value="UniProtKB-KW"/>
</dbReference>
<dbReference type="Proteomes" id="UP000241362">
    <property type="component" value="Unassembled WGS sequence"/>
</dbReference>
<name>A0A2T4J874_FUSBL</name>
<feature type="binding site" evidence="7">
    <location>
        <position position="122"/>
    </location>
    <ligand>
        <name>[2Fe-2S] cluster</name>
        <dbReference type="ChEBI" id="CHEBI:190135"/>
    </ligand>
</feature>
<evidence type="ECO:0000313" key="8">
    <source>
        <dbReference type="EMBL" id="PTE14091.1"/>
    </source>
</evidence>
<keyword evidence="3 7" id="KW-0479">Metal-binding</keyword>
<evidence type="ECO:0000256" key="5">
    <source>
        <dbReference type="ARBA" id="ARBA00023014"/>
    </source>
</evidence>
<dbReference type="GO" id="GO:0051537">
    <property type="term" value="F:2 iron, 2 sulfur cluster binding"/>
    <property type="evidence" value="ECO:0007669"/>
    <property type="project" value="UniProtKB-KW"/>
</dbReference>
<comment type="cofactor">
    <cofactor evidence="6">
        <name>[2Fe-2S] cluster</name>
        <dbReference type="ChEBI" id="CHEBI:190135"/>
    </cofactor>
</comment>
<evidence type="ECO:0000256" key="7">
    <source>
        <dbReference type="PIRSR" id="PIRSR000216-1"/>
    </source>
</evidence>
<protein>
    <submittedName>
        <fullName evidence="8">NADH-quinone oxidoreductase subunit NuoE</fullName>
    </submittedName>
</protein>
<dbReference type="PANTHER" id="PTHR10371">
    <property type="entry name" value="NADH DEHYDROGENASE UBIQUINONE FLAVOPROTEIN 2, MITOCHONDRIAL"/>
    <property type="match status" value="1"/>
</dbReference>
<comment type="cofactor">
    <cofactor evidence="7">
        <name>[2Fe-2S] cluster</name>
        <dbReference type="ChEBI" id="CHEBI:190135"/>
    </cofactor>
    <text evidence="7">Binds 1 [2Fe-2S] cluster.</text>
</comment>
<evidence type="ECO:0000256" key="4">
    <source>
        <dbReference type="ARBA" id="ARBA00023004"/>
    </source>
</evidence>
<dbReference type="InterPro" id="IPR002023">
    <property type="entry name" value="NuoE-like"/>
</dbReference>
<keyword evidence="9" id="KW-1185">Reference proteome</keyword>
<dbReference type="GO" id="GO:0003954">
    <property type="term" value="F:NADH dehydrogenase activity"/>
    <property type="evidence" value="ECO:0007669"/>
    <property type="project" value="TreeGrafter"/>
</dbReference>
<gene>
    <name evidence="8" type="ORF">C5F44_10650</name>
</gene>
<comment type="caution">
    <text evidence="8">The sequence shown here is derived from an EMBL/GenBank/DDBJ whole genome shotgun (WGS) entry which is preliminary data.</text>
</comment>
<organism evidence="8 9">
    <name type="scientific">Fuscovulum blasticum DSM 2131</name>
    <dbReference type="NCBI Taxonomy" id="1188250"/>
    <lineage>
        <taxon>Bacteria</taxon>
        <taxon>Pseudomonadati</taxon>
        <taxon>Pseudomonadota</taxon>
        <taxon>Alphaproteobacteria</taxon>
        <taxon>Rhodobacterales</taxon>
        <taxon>Paracoccaceae</taxon>
        <taxon>Pseudogemmobacter</taxon>
    </lineage>
</organism>
<evidence type="ECO:0000256" key="3">
    <source>
        <dbReference type="ARBA" id="ARBA00022723"/>
    </source>
</evidence>
<keyword evidence="4 7" id="KW-0408">Iron</keyword>
<dbReference type="InterPro" id="IPR036249">
    <property type="entry name" value="Thioredoxin-like_sf"/>
</dbReference>
<dbReference type="NCBIfam" id="NF005722">
    <property type="entry name" value="PRK07539.1-2"/>
    <property type="match status" value="1"/>
</dbReference>
<dbReference type="Gene3D" id="1.10.10.1590">
    <property type="entry name" value="NADH-quinone oxidoreductase subunit E"/>
    <property type="match status" value="1"/>
</dbReference>
<dbReference type="Gene3D" id="3.40.30.10">
    <property type="entry name" value="Glutaredoxin"/>
    <property type="match status" value="1"/>
</dbReference>
<keyword evidence="5 7" id="KW-0411">Iron-sulfur</keyword>
<comment type="similarity">
    <text evidence="1">Belongs to the complex I 24 kDa subunit family.</text>
</comment>
<evidence type="ECO:0000256" key="2">
    <source>
        <dbReference type="ARBA" id="ARBA00022714"/>
    </source>
</evidence>
<feature type="binding site" evidence="7">
    <location>
        <position position="86"/>
    </location>
    <ligand>
        <name>[2Fe-2S] cluster</name>
        <dbReference type="ChEBI" id="CHEBI:190135"/>
    </ligand>
</feature>